<dbReference type="STRING" id="1051891.A0A0C3MKV5"/>
<dbReference type="PANTHER" id="PTHR36223">
    <property type="entry name" value="BETA-LACTAMASE-TYPE TRANSPEPTIDASE FOLD DOMAIN CONTAINING PROTEIN"/>
    <property type="match status" value="1"/>
</dbReference>
<evidence type="ECO:0000313" key="4">
    <source>
        <dbReference type="Proteomes" id="UP000054248"/>
    </source>
</evidence>
<dbReference type="PANTHER" id="PTHR36223:SF1">
    <property type="entry name" value="TRANSCRIPTION ELONGATION FACTOR EAF N-TERMINAL DOMAIN-CONTAINING PROTEIN"/>
    <property type="match status" value="1"/>
</dbReference>
<gene>
    <name evidence="3" type="ORF">M407DRAFT_240654</name>
</gene>
<evidence type="ECO:0000313" key="3">
    <source>
        <dbReference type="EMBL" id="KIO34332.1"/>
    </source>
</evidence>
<dbReference type="EMBL" id="KN822943">
    <property type="protein sequence ID" value="KIO34332.1"/>
    <property type="molecule type" value="Genomic_DNA"/>
</dbReference>
<dbReference type="InterPro" id="IPR057678">
    <property type="entry name" value="DUF7918"/>
</dbReference>
<feature type="region of interest" description="Disordered" evidence="1">
    <location>
        <begin position="236"/>
        <end position="310"/>
    </location>
</feature>
<dbReference type="Proteomes" id="UP000054248">
    <property type="component" value="Unassembled WGS sequence"/>
</dbReference>
<feature type="domain" description="DUF7918" evidence="2">
    <location>
        <begin position="24"/>
        <end position="238"/>
    </location>
</feature>
<name>A0A0C3MKV5_9AGAM</name>
<reference evidence="4" key="2">
    <citation type="submission" date="2015-01" db="EMBL/GenBank/DDBJ databases">
        <title>Evolutionary Origins and Diversification of the Mycorrhizal Mutualists.</title>
        <authorList>
            <consortium name="DOE Joint Genome Institute"/>
            <consortium name="Mycorrhizal Genomics Consortium"/>
            <person name="Kohler A."/>
            <person name="Kuo A."/>
            <person name="Nagy L.G."/>
            <person name="Floudas D."/>
            <person name="Copeland A."/>
            <person name="Barry K.W."/>
            <person name="Cichocki N."/>
            <person name="Veneault-Fourrey C."/>
            <person name="LaButti K."/>
            <person name="Lindquist E.A."/>
            <person name="Lipzen A."/>
            <person name="Lundell T."/>
            <person name="Morin E."/>
            <person name="Murat C."/>
            <person name="Riley R."/>
            <person name="Ohm R."/>
            <person name="Sun H."/>
            <person name="Tunlid A."/>
            <person name="Henrissat B."/>
            <person name="Grigoriev I.V."/>
            <person name="Hibbett D.S."/>
            <person name="Martin F."/>
        </authorList>
    </citation>
    <scope>NUCLEOTIDE SEQUENCE [LARGE SCALE GENOMIC DNA]</scope>
    <source>
        <strain evidence="4">MUT 4182</strain>
    </source>
</reference>
<evidence type="ECO:0000259" key="2">
    <source>
        <dbReference type="Pfam" id="PF25534"/>
    </source>
</evidence>
<dbReference type="Pfam" id="PF25534">
    <property type="entry name" value="DUF7918"/>
    <property type="match status" value="1"/>
</dbReference>
<feature type="compositionally biased region" description="Acidic residues" evidence="1">
    <location>
        <begin position="267"/>
        <end position="278"/>
    </location>
</feature>
<dbReference type="AlphaFoldDB" id="A0A0C3MKV5"/>
<evidence type="ECO:0000256" key="1">
    <source>
        <dbReference type="SAM" id="MobiDB-lite"/>
    </source>
</evidence>
<organism evidence="3 4">
    <name type="scientific">Tulasnella calospora MUT 4182</name>
    <dbReference type="NCBI Taxonomy" id="1051891"/>
    <lineage>
        <taxon>Eukaryota</taxon>
        <taxon>Fungi</taxon>
        <taxon>Dikarya</taxon>
        <taxon>Basidiomycota</taxon>
        <taxon>Agaricomycotina</taxon>
        <taxon>Agaricomycetes</taxon>
        <taxon>Cantharellales</taxon>
        <taxon>Tulasnellaceae</taxon>
        <taxon>Tulasnella</taxon>
    </lineage>
</organism>
<reference evidence="3 4" key="1">
    <citation type="submission" date="2014-04" db="EMBL/GenBank/DDBJ databases">
        <authorList>
            <consortium name="DOE Joint Genome Institute"/>
            <person name="Kuo A."/>
            <person name="Girlanda M."/>
            <person name="Perotto S."/>
            <person name="Kohler A."/>
            <person name="Nagy L.G."/>
            <person name="Floudas D."/>
            <person name="Copeland A."/>
            <person name="Barry K.W."/>
            <person name="Cichocki N."/>
            <person name="Veneault-Fourrey C."/>
            <person name="LaButti K."/>
            <person name="Lindquist E.A."/>
            <person name="Lipzen A."/>
            <person name="Lundell T."/>
            <person name="Morin E."/>
            <person name="Murat C."/>
            <person name="Sun H."/>
            <person name="Tunlid A."/>
            <person name="Henrissat B."/>
            <person name="Grigoriev I.V."/>
            <person name="Hibbett D.S."/>
            <person name="Martin F."/>
            <person name="Nordberg H.P."/>
            <person name="Cantor M.N."/>
            <person name="Hua S.X."/>
        </authorList>
    </citation>
    <scope>NUCLEOTIDE SEQUENCE [LARGE SCALE GENOMIC DNA]</scope>
    <source>
        <strain evidence="3 4">MUT 4182</strain>
    </source>
</reference>
<protein>
    <recommendedName>
        <fullName evidence="2">DUF7918 domain-containing protein</fullName>
    </recommendedName>
</protein>
<sequence length="310" mass="34765">MADDTRSTEERVPSAQLSHRGFSALVLVDGVPAPVYRPEYDSHTDNILQPIEDKRIMTGWIASEEGKTFSVAFRNDDGEDSEHASSGHIFVDGQDAASAILRPGRIYPATRHGARLSDDEVRPWTFSKLELTDDDSVADPGDPRAKDIGTIQVKIKYIKLGSAVPMKKTKLDDVGLVHEKAKKAGIHTTTYKTRQKLAKSRAVSNKPLYPNDEWEHHVVFTFRYRSREILMAEGIIPRPEKTAEDTDPLGEQEKDIPKGRKRVWRDESDDEEITESQEDGNTSKRHKSYHPSSEDDGGMPDDTMDEPASP</sequence>
<dbReference type="OrthoDB" id="3364132at2759"/>
<proteinExistence type="predicted"/>
<feature type="compositionally biased region" description="Acidic residues" evidence="1">
    <location>
        <begin position="294"/>
        <end position="310"/>
    </location>
</feature>
<accession>A0A0C3MKV5</accession>
<dbReference type="HOGENOM" id="CLU_060356_3_1_1"/>
<keyword evidence="4" id="KW-1185">Reference proteome</keyword>